<accession>A0AA37KFZ2</accession>
<dbReference type="Proteomes" id="UP001055114">
    <property type="component" value="Unassembled WGS sequence"/>
</dbReference>
<dbReference type="PANTHER" id="PTHR42146">
    <property type="entry name" value="3',5'-CYCLIC-NUCLEOTIDE PHOSPHODIESTERASE"/>
    <property type="match status" value="1"/>
</dbReference>
<reference evidence="1" key="1">
    <citation type="submission" date="2022-01" db="EMBL/GenBank/DDBJ databases">
        <title>Novel bile acid biosynthetic pathways are enriched in the microbiome of centenarians.</title>
        <authorList>
            <person name="Sato Y."/>
            <person name="Atarashi K."/>
            <person name="Plichta R.D."/>
            <person name="Arai Y."/>
            <person name="Sasajima S."/>
            <person name="Kearney M.S."/>
            <person name="Suda W."/>
            <person name="Takeshita K."/>
            <person name="Sasaki T."/>
            <person name="Okamoto S."/>
            <person name="Skelly N.A."/>
            <person name="Okamura Y."/>
            <person name="Vlamakis H."/>
            <person name="Li Y."/>
            <person name="Tanoue T."/>
            <person name="Takei H."/>
            <person name="Nittono H."/>
            <person name="Narushima S."/>
            <person name="Irie J."/>
            <person name="Itoh H."/>
            <person name="Moriya K."/>
            <person name="Sugiura Y."/>
            <person name="Suematsu M."/>
            <person name="Moritoki N."/>
            <person name="Shibata S."/>
            <person name="Littman R.D."/>
            <person name="Fischbach A.M."/>
            <person name="Uwamino Y."/>
            <person name="Inoue T."/>
            <person name="Honda A."/>
            <person name="Hattori M."/>
            <person name="Murai T."/>
            <person name="Xavier J.R."/>
            <person name="Hirose N."/>
            <person name="Honda K."/>
        </authorList>
    </citation>
    <scope>NUCLEOTIDE SEQUENCE</scope>
    <source>
        <strain evidence="1">CE91-St3</strain>
    </source>
</reference>
<dbReference type="EMBL" id="BQNZ01000003">
    <property type="protein sequence ID" value="GKH73422.1"/>
    <property type="molecule type" value="Genomic_DNA"/>
</dbReference>
<dbReference type="AlphaFoldDB" id="A0AA37KFZ2"/>
<dbReference type="SUPFAM" id="SSF64182">
    <property type="entry name" value="DHH phosphoesterases"/>
    <property type="match status" value="1"/>
</dbReference>
<comment type="caution">
    <text evidence="1">The sequence shown here is derived from an EMBL/GenBank/DDBJ whole genome shotgun (WGS) entry which is preliminary data.</text>
</comment>
<dbReference type="InterPro" id="IPR038763">
    <property type="entry name" value="DHH_sf"/>
</dbReference>
<protein>
    <recommendedName>
        <fullName evidence="3">DHHA1 domain-containing protein</fullName>
    </recommendedName>
</protein>
<evidence type="ECO:0000313" key="1">
    <source>
        <dbReference type="EMBL" id="GKH73422.1"/>
    </source>
</evidence>
<gene>
    <name evidence="1" type="ORF">CE91St3_32850</name>
</gene>
<name>A0AA37KFZ2_9BACT</name>
<evidence type="ECO:0000313" key="2">
    <source>
        <dbReference type="Proteomes" id="UP001055114"/>
    </source>
</evidence>
<dbReference type="PANTHER" id="PTHR42146:SF1">
    <property type="entry name" value="OLIGORIBONUCLEASE NRNB"/>
    <property type="match status" value="1"/>
</dbReference>
<sequence>MIKTMIYVFHHNDIDGHASAALVRLAHTGKEFSFVECDYSFSLIPFIQEIQQDDMVYVVDYSFKENTLHELKALMHATDNLVWIDHHVCSVQLVEQHLELVSVKGVLDMRYSAAALVYTWFHKGAARIPYWIQLVSDYDTWAKQLVDTDAFNYGMLASDWSVESDLWESLTDDVTMNIVRKGESVLEYIKQRSKSHLKSYGFVTEFAGYKCLAVNSRYESSMIFDSVRNQYPVCVMFEFTGRCWKYSLYTNGRLNASQIASIYGGGGHAGAAGFTTDTLLPCFTKEISE</sequence>
<organism evidence="1 2">
    <name type="scientific">Parabacteroides merdae</name>
    <dbReference type="NCBI Taxonomy" id="46503"/>
    <lineage>
        <taxon>Bacteria</taxon>
        <taxon>Pseudomonadati</taxon>
        <taxon>Bacteroidota</taxon>
        <taxon>Bacteroidia</taxon>
        <taxon>Bacteroidales</taxon>
        <taxon>Tannerellaceae</taxon>
        <taxon>Parabacteroides</taxon>
    </lineage>
</organism>
<dbReference type="Gene3D" id="3.10.310.30">
    <property type="match status" value="1"/>
</dbReference>
<dbReference type="InterPro" id="IPR052968">
    <property type="entry name" value="Nucleotide_metab_enz"/>
</dbReference>
<proteinExistence type="predicted"/>
<evidence type="ECO:0008006" key="3">
    <source>
        <dbReference type="Google" id="ProtNLM"/>
    </source>
</evidence>